<evidence type="ECO:0000256" key="3">
    <source>
        <dbReference type="ARBA" id="ARBA00009370"/>
    </source>
</evidence>
<dbReference type="PROSITE" id="PS00761">
    <property type="entry name" value="SPASE_I_3"/>
    <property type="match status" value="1"/>
</dbReference>
<evidence type="ECO:0000256" key="8">
    <source>
        <dbReference type="SAM" id="MobiDB-lite"/>
    </source>
</evidence>
<feature type="active site" evidence="6">
    <location>
        <position position="171"/>
    </location>
</feature>
<keyword evidence="5 7" id="KW-0378">Hydrolase</keyword>
<comment type="subcellular location">
    <subcellularLocation>
        <location evidence="2">Cell membrane</location>
        <topology evidence="2">Single-pass type II membrane protein</topology>
    </subcellularLocation>
    <subcellularLocation>
        <location evidence="7">Membrane</location>
        <topology evidence="7">Single-pass type II membrane protein</topology>
    </subcellularLocation>
</comment>
<evidence type="ECO:0000256" key="4">
    <source>
        <dbReference type="ARBA" id="ARBA00013208"/>
    </source>
</evidence>
<evidence type="ECO:0000256" key="1">
    <source>
        <dbReference type="ARBA" id="ARBA00000677"/>
    </source>
</evidence>
<protein>
    <recommendedName>
        <fullName evidence="4 7">Signal peptidase I</fullName>
        <ecNumber evidence="4 7">3.4.21.89</ecNumber>
    </recommendedName>
</protein>
<dbReference type="CDD" id="cd06530">
    <property type="entry name" value="S26_SPase_I"/>
    <property type="match status" value="1"/>
</dbReference>
<dbReference type="InterPro" id="IPR036286">
    <property type="entry name" value="LexA/Signal_pep-like_sf"/>
</dbReference>
<dbReference type="InterPro" id="IPR000223">
    <property type="entry name" value="Pept_S26A_signal_pept_1"/>
</dbReference>
<sequence length="335" mass="36971">MMYRDSDDSWDSSERADPYPSERPSRGDDPQGRGLGAPRYEASSRREGDPTSLGARARRTRKDMPLWQELPLLLIVAFCLAVLVRTFLVQAFFIPSGSMEERLQVGDRVLVNKIVYDVRQPERGEIVVFRGTDNWAPESRVDANAGFFAKLGHTVGDLVGVSQPGEKDFIKRVVGLPGDIVACCDAGGRVTVNGFPLDEPYVTDNSPIDAPPSPKECRSRRFGPITVEQGQMFVMGDHRLVSQDSRCQGQVPIENVIGRAFTIVWPSRHWSGLGVPATFSQVPRPIAAGSEHPPLRREPTGGVAELVVTVPILVSSTFTARSRRIRRGRGRRLLA</sequence>
<comment type="similarity">
    <text evidence="3 7">Belongs to the peptidase S26 family.</text>
</comment>
<feature type="active site" evidence="6">
    <location>
        <position position="98"/>
    </location>
</feature>
<dbReference type="GO" id="GO:0005886">
    <property type="term" value="C:plasma membrane"/>
    <property type="evidence" value="ECO:0007669"/>
    <property type="project" value="UniProtKB-SubCell"/>
</dbReference>
<dbReference type="Gene3D" id="2.10.109.10">
    <property type="entry name" value="Umud Fragment, subunit A"/>
    <property type="match status" value="1"/>
</dbReference>
<dbReference type="InterPro" id="IPR019533">
    <property type="entry name" value="Peptidase_S26"/>
</dbReference>
<feature type="domain" description="Peptidase S26" evidence="9">
    <location>
        <begin position="69"/>
        <end position="265"/>
    </location>
</feature>
<proteinExistence type="inferred from homology"/>
<dbReference type="PANTHER" id="PTHR43390:SF1">
    <property type="entry name" value="CHLOROPLAST PROCESSING PEPTIDASE"/>
    <property type="match status" value="1"/>
</dbReference>
<dbReference type="Proteomes" id="UP000599074">
    <property type="component" value="Unassembled WGS sequence"/>
</dbReference>
<dbReference type="GO" id="GO:0006465">
    <property type="term" value="P:signal peptide processing"/>
    <property type="evidence" value="ECO:0007669"/>
    <property type="project" value="InterPro"/>
</dbReference>
<evidence type="ECO:0000256" key="5">
    <source>
        <dbReference type="ARBA" id="ARBA00022801"/>
    </source>
</evidence>
<reference evidence="10" key="1">
    <citation type="submission" date="2021-01" db="EMBL/GenBank/DDBJ databases">
        <title>Whole genome shotgun sequence of Planosporangium mesophilum NBRC 109066.</title>
        <authorList>
            <person name="Komaki H."/>
            <person name="Tamura T."/>
        </authorList>
    </citation>
    <scope>NUCLEOTIDE SEQUENCE</scope>
    <source>
        <strain evidence="10">NBRC 109066</strain>
    </source>
</reference>
<accession>A0A8J3T5J4</accession>
<dbReference type="GO" id="GO:0009003">
    <property type="term" value="F:signal peptidase activity"/>
    <property type="evidence" value="ECO:0007669"/>
    <property type="project" value="UniProtKB-EC"/>
</dbReference>
<dbReference type="NCBIfam" id="TIGR02227">
    <property type="entry name" value="sigpep_I_bact"/>
    <property type="match status" value="1"/>
</dbReference>
<keyword evidence="7" id="KW-0645">Protease</keyword>
<evidence type="ECO:0000313" key="10">
    <source>
        <dbReference type="EMBL" id="GII20653.1"/>
    </source>
</evidence>
<dbReference type="PANTHER" id="PTHR43390">
    <property type="entry name" value="SIGNAL PEPTIDASE I"/>
    <property type="match status" value="1"/>
</dbReference>
<dbReference type="AlphaFoldDB" id="A0A8J3T5J4"/>
<name>A0A8J3T5J4_9ACTN</name>
<comment type="caution">
    <text evidence="10">The sequence shown here is derived from an EMBL/GenBank/DDBJ whole genome shotgun (WGS) entry which is preliminary data.</text>
</comment>
<evidence type="ECO:0000256" key="7">
    <source>
        <dbReference type="RuleBase" id="RU362042"/>
    </source>
</evidence>
<evidence type="ECO:0000313" key="11">
    <source>
        <dbReference type="Proteomes" id="UP000599074"/>
    </source>
</evidence>
<evidence type="ECO:0000256" key="2">
    <source>
        <dbReference type="ARBA" id="ARBA00004401"/>
    </source>
</evidence>
<feature type="compositionally biased region" description="Basic and acidic residues" evidence="8">
    <location>
        <begin position="1"/>
        <end position="17"/>
    </location>
</feature>
<organism evidence="10 11">
    <name type="scientific">Planosporangium mesophilum</name>
    <dbReference type="NCBI Taxonomy" id="689768"/>
    <lineage>
        <taxon>Bacteria</taxon>
        <taxon>Bacillati</taxon>
        <taxon>Actinomycetota</taxon>
        <taxon>Actinomycetes</taxon>
        <taxon>Micromonosporales</taxon>
        <taxon>Micromonosporaceae</taxon>
        <taxon>Planosporangium</taxon>
    </lineage>
</organism>
<comment type="catalytic activity">
    <reaction evidence="1 7">
        <text>Cleavage of hydrophobic, N-terminal signal or leader sequences from secreted and periplasmic proteins.</text>
        <dbReference type="EC" id="3.4.21.89"/>
    </reaction>
</comment>
<feature type="region of interest" description="Disordered" evidence="8">
    <location>
        <begin position="1"/>
        <end position="57"/>
    </location>
</feature>
<dbReference type="Pfam" id="PF10502">
    <property type="entry name" value="Peptidase_S26"/>
    <property type="match status" value="1"/>
</dbReference>
<keyword evidence="7" id="KW-1133">Transmembrane helix</keyword>
<evidence type="ECO:0000259" key="9">
    <source>
        <dbReference type="Pfam" id="PF10502"/>
    </source>
</evidence>
<gene>
    <name evidence="10" type="primary">lepB</name>
    <name evidence="10" type="ORF">Pme01_02500</name>
</gene>
<keyword evidence="11" id="KW-1185">Reference proteome</keyword>
<dbReference type="EC" id="3.4.21.89" evidence="4 7"/>
<dbReference type="InterPro" id="IPR019758">
    <property type="entry name" value="Pept_S26A_signal_pept_1_CS"/>
</dbReference>
<dbReference type="GO" id="GO:0004252">
    <property type="term" value="F:serine-type endopeptidase activity"/>
    <property type="evidence" value="ECO:0007669"/>
    <property type="project" value="InterPro"/>
</dbReference>
<evidence type="ECO:0000256" key="6">
    <source>
        <dbReference type="PIRSR" id="PIRSR600223-1"/>
    </source>
</evidence>
<keyword evidence="7" id="KW-0472">Membrane</keyword>
<keyword evidence="7" id="KW-0812">Transmembrane</keyword>
<dbReference type="SUPFAM" id="SSF51306">
    <property type="entry name" value="LexA/Signal peptidase"/>
    <property type="match status" value="1"/>
</dbReference>
<dbReference type="EMBL" id="BOON01000002">
    <property type="protein sequence ID" value="GII20653.1"/>
    <property type="molecule type" value="Genomic_DNA"/>
</dbReference>
<feature type="transmembrane region" description="Helical" evidence="7">
    <location>
        <begin position="72"/>
        <end position="94"/>
    </location>
</feature>
<dbReference type="PRINTS" id="PR00727">
    <property type="entry name" value="LEADERPTASE"/>
</dbReference>